<proteinExistence type="predicted"/>
<feature type="compositionally biased region" description="Acidic residues" evidence="1">
    <location>
        <begin position="204"/>
        <end position="213"/>
    </location>
</feature>
<feature type="compositionally biased region" description="Low complexity" evidence="1">
    <location>
        <begin position="193"/>
        <end position="203"/>
    </location>
</feature>
<feature type="compositionally biased region" description="Acidic residues" evidence="1">
    <location>
        <begin position="103"/>
        <end position="117"/>
    </location>
</feature>
<protein>
    <submittedName>
        <fullName evidence="2">Uncharacterized protein</fullName>
    </submittedName>
</protein>
<dbReference type="STRING" id="1618345.UT18_C0001G0020"/>
<dbReference type="AlphaFoldDB" id="A0A0G0LU07"/>
<name>A0A0G0LU07_UNCC2</name>
<sequence>MDETTNTNSVGADKEALKQAIKSAANIDELKESIQKAMDSGFTNDSEFIEIAKSKHQELTSMAAEESAANTNEVKPADNVIEPVTETTPIDEASAIDTSSIDSESEPEVETSTEDAAVESAVAPIEEPTAVTPDDVTSSEPLNSSDSENNTDDIAELVASRDSSNNNSENTLPDNNDESIGNPDINEEATNLPVEDAAPATPAVEEENTETAEAEPASTLAEAENAEPSAPEAEPEKKKEELKDIILEELKKQFNEAMGDLVVLAADASDLTEDQKKEAGLLGEKAKYAWSKIVEKRPANENMHIDDQNKYITDIVEEQLKKVGS</sequence>
<gene>
    <name evidence="2" type="ORF">UT18_C0001G0020</name>
</gene>
<reference evidence="2 3" key="1">
    <citation type="journal article" date="2015" name="Nature">
        <title>rRNA introns, odd ribosomes, and small enigmatic genomes across a large radiation of phyla.</title>
        <authorList>
            <person name="Brown C.T."/>
            <person name="Hug L.A."/>
            <person name="Thomas B.C."/>
            <person name="Sharon I."/>
            <person name="Castelle C.J."/>
            <person name="Singh A."/>
            <person name="Wilkins M.J."/>
            <person name="Williams K.H."/>
            <person name="Banfield J.F."/>
        </authorList>
    </citation>
    <scope>NUCLEOTIDE SEQUENCE [LARGE SCALE GENOMIC DNA]</scope>
</reference>
<dbReference type="EMBL" id="LBVV01000001">
    <property type="protein sequence ID" value="KKQ95433.1"/>
    <property type="molecule type" value="Genomic_DNA"/>
</dbReference>
<feature type="compositionally biased region" description="Low complexity" evidence="1">
    <location>
        <begin position="214"/>
        <end position="232"/>
    </location>
</feature>
<feature type="compositionally biased region" description="Polar residues" evidence="1">
    <location>
        <begin position="161"/>
        <end position="174"/>
    </location>
</feature>
<evidence type="ECO:0000313" key="3">
    <source>
        <dbReference type="Proteomes" id="UP000034207"/>
    </source>
</evidence>
<comment type="caution">
    <text evidence="2">The sequence shown here is derived from an EMBL/GenBank/DDBJ whole genome shotgun (WGS) entry which is preliminary data.</text>
</comment>
<evidence type="ECO:0000313" key="2">
    <source>
        <dbReference type="EMBL" id="KKQ95433.1"/>
    </source>
</evidence>
<evidence type="ECO:0000256" key="1">
    <source>
        <dbReference type="SAM" id="MobiDB-lite"/>
    </source>
</evidence>
<organism evidence="2 3">
    <name type="scientific">candidate division CPR2 bacterium GW2011_GWC2_39_10</name>
    <dbReference type="NCBI Taxonomy" id="1618345"/>
    <lineage>
        <taxon>Bacteria</taxon>
        <taxon>Bacteria division CPR2</taxon>
    </lineage>
</organism>
<dbReference type="Proteomes" id="UP000034207">
    <property type="component" value="Unassembled WGS sequence"/>
</dbReference>
<accession>A0A0G0LU07</accession>
<feature type="compositionally biased region" description="Polar residues" evidence="1">
    <location>
        <begin position="135"/>
        <end position="148"/>
    </location>
</feature>
<feature type="region of interest" description="Disordered" evidence="1">
    <location>
        <begin position="59"/>
        <end position="241"/>
    </location>
</feature>